<dbReference type="InterPro" id="IPR018028">
    <property type="entry name" value="Catalase"/>
</dbReference>
<keyword evidence="11" id="KW-1185">Reference proteome</keyword>
<feature type="binding site" description="axial binding residue" evidence="8">
    <location>
        <position position="352"/>
    </location>
    <ligand>
        <name>heme</name>
        <dbReference type="ChEBI" id="CHEBI:30413"/>
    </ligand>
    <ligandPart>
        <name>Fe</name>
        <dbReference type="ChEBI" id="CHEBI:18248"/>
    </ligandPart>
</feature>
<accession>A0AAD7Z0C5</accession>
<name>A0AAD7Z0C5_MYTSE</name>
<dbReference type="GO" id="GO:0005777">
    <property type="term" value="C:peroxisome"/>
    <property type="evidence" value="ECO:0007669"/>
    <property type="project" value="TreeGrafter"/>
</dbReference>
<dbReference type="EMBL" id="JARGEI010000004">
    <property type="protein sequence ID" value="KAJ8733002.1"/>
    <property type="molecule type" value="Genomic_DNA"/>
</dbReference>
<keyword evidence="3 8" id="KW-0349">Heme</keyword>
<dbReference type="GO" id="GO:0042542">
    <property type="term" value="P:response to hydrogen peroxide"/>
    <property type="evidence" value="ECO:0007669"/>
    <property type="project" value="TreeGrafter"/>
</dbReference>
<evidence type="ECO:0000256" key="1">
    <source>
        <dbReference type="ARBA" id="ARBA00005329"/>
    </source>
</evidence>
<evidence type="ECO:0000256" key="5">
    <source>
        <dbReference type="ARBA" id="ARBA00023002"/>
    </source>
</evidence>
<dbReference type="SMART" id="SM01060">
    <property type="entry name" value="Catalase"/>
    <property type="match status" value="1"/>
</dbReference>
<proteinExistence type="inferred from homology"/>
<evidence type="ECO:0000256" key="4">
    <source>
        <dbReference type="ARBA" id="ARBA00022723"/>
    </source>
</evidence>
<dbReference type="AlphaFoldDB" id="A0AAD7Z0C5"/>
<dbReference type="GO" id="GO:0005739">
    <property type="term" value="C:mitochondrion"/>
    <property type="evidence" value="ECO:0007669"/>
    <property type="project" value="TreeGrafter"/>
</dbReference>
<comment type="similarity">
    <text evidence="1">Belongs to the catalase family.</text>
</comment>
<evidence type="ECO:0000259" key="9">
    <source>
        <dbReference type="SMART" id="SM01060"/>
    </source>
</evidence>
<comment type="caution">
    <text evidence="10">The sequence shown here is derived from an EMBL/GenBank/DDBJ whole genome shotgun (WGS) entry which is preliminary data.</text>
</comment>
<keyword evidence="5" id="KW-0560">Oxidoreductase</keyword>
<evidence type="ECO:0000313" key="10">
    <source>
        <dbReference type="EMBL" id="KAJ8733002.1"/>
    </source>
</evidence>
<dbReference type="Proteomes" id="UP001231518">
    <property type="component" value="Chromosome 6"/>
</dbReference>
<gene>
    <name evidence="10" type="ORF">PYW07_015601</name>
</gene>
<keyword evidence="2" id="KW-0575">Peroxidase</keyword>
<evidence type="ECO:0000256" key="3">
    <source>
        <dbReference type="ARBA" id="ARBA00022617"/>
    </source>
</evidence>
<protein>
    <recommendedName>
        <fullName evidence="9">Catalase core domain-containing protein</fullName>
    </recommendedName>
</protein>
<evidence type="ECO:0000256" key="7">
    <source>
        <dbReference type="ARBA" id="ARBA00023324"/>
    </source>
</evidence>
<dbReference type="GO" id="GO:0020037">
    <property type="term" value="F:heme binding"/>
    <property type="evidence" value="ECO:0007669"/>
    <property type="project" value="InterPro"/>
</dbReference>
<dbReference type="Pfam" id="PF06628">
    <property type="entry name" value="Catalase-rel"/>
    <property type="match status" value="1"/>
</dbReference>
<feature type="domain" description="Catalase core" evidence="9">
    <location>
        <begin position="25"/>
        <end position="409"/>
    </location>
</feature>
<dbReference type="PROSITE" id="PS00438">
    <property type="entry name" value="CATALASE_2"/>
    <property type="match status" value="1"/>
</dbReference>
<dbReference type="InterPro" id="IPR011614">
    <property type="entry name" value="Catalase_core"/>
</dbReference>
<dbReference type="PANTHER" id="PTHR11465:SF9">
    <property type="entry name" value="CATALASE"/>
    <property type="match status" value="1"/>
</dbReference>
<comment type="cofactor">
    <cofactor evidence="8">
        <name>heme</name>
        <dbReference type="ChEBI" id="CHEBI:30413"/>
    </cofactor>
</comment>
<dbReference type="GO" id="GO:0046872">
    <property type="term" value="F:metal ion binding"/>
    <property type="evidence" value="ECO:0007669"/>
    <property type="project" value="UniProtKB-KW"/>
</dbReference>
<keyword evidence="7" id="KW-0376">Hydrogen peroxide</keyword>
<dbReference type="GO" id="GO:0004096">
    <property type="term" value="F:catalase activity"/>
    <property type="evidence" value="ECO:0007669"/>
    <property type="project" value="UniProtKB-EC"/>
</dbReference>
<dbReference type="InterPro" id="IPR024708">
    <property type="entry name" value="Catalase_AS"/>
</dbReference>
<dbReference type="PIRSF" id="PIRSF038928">
    <property type="entry name" value="Catalase_clade1-3"/>
    <property type="match status" value="1"/>
</dbReference>
<dbReference type="InterPro" id="IPR010582">
    <property type="entry name" value="Catalase_immune_responsive"/>
</dbReference>
<dbReference type="Gene3D" id="2.40.180.10">
    <property type="entry name" value="Catalase core domain"/>
    <property type="match status" value="1"/>
</dbReference>
<dbReference type="PROSITE" id="PS51402">
    <property type="entry name" value="CATALASE_3"/>
    <property type="match status" value="1"/>
</dbReference>
<evidence type="ECO:0000256" key="6">
    <source>
        <dbReference type="ARBA" id="ARBA00023004"/>
    </source>
</evidence>
<sequence length="499" mass="56858">MPLDPVADQLIIFKKKTDGPVGTLKTSAGEPVEKKAATRTLNERSILNHHFLDGLSRFDRERIPERVAHAKAGGAFGYFEVTHDITDVCNADLFSRVGKRTPIAARFSPVVPERGGVDTSRDARGFALKFYTKEGNFDIAGLNLPIFSIKDPILFPSLVHAQKKNPATNVFDANMFWDFFTLHPETLFITLMVFGDPGVPDGYRYMPGFSVHTYHVVNKCGESYFVRFHFEPDEGRKNLFSKEAAQISCSDPDYATRDLYRAIGNGDFPSWTASLQVLSEWDIKNAGFDVFDVTKRLPLDRYPLRPFGRFVLNRNPVNYFAEIEQLAFCPSNLVPYILGAPDKLFESRQFSYRDTQHHRLGSNFFNIEVNYPIRSNVSSSSYNRDGDAPVLDNQRDLPNYYPNSFHGPEPYEDKNKVEIIKIYEDPPDNFDQAREYYECDMTPGEKKRLVENIVGSLITAAKFLQDRAVKMYGLIHPDLSQSIRDGLQMRKNKTQCDCD</sequence>
<reference evidence="10" key="1">
    <citation type="submission" date="2023-03" db="EMBL/GenBank/DDBJ databases">
        <title>Chromosome-level genomes of two armyworms, Mythimna separata and Mythimna loreyi, provide insights into the biosynthesis and reception of sex pheromones.</title>
        <authorList>
            <person name="Zhao H."/>
        </authorList>
    </citation>
    <scope>NUCLEOTIDE SEQUENCE</scope>
    <source>
        <strain evidence="10">BeijingLab</strain>
        <tissue evidence="10">Pupa</tissue>
    </source>
</reference>
<dbReference type="InterPro" id="IPR020835">
    <property type="entry name" value="Catalase_sf"/>
</dbReference>
<keyword evidence="4 8" id="KW-0479">Metal-binding</keyword>
<dbReference type="InterPro" id="IPR024711">
    <property type="entry name" value="Catalase_clade1/3"/>
</dbReference>
<evidence type="ECO:0000256" key="2">
    <source>
        <dbReference type="ARBA" id="ARBA00022559"/>
    </source>
</evidence>
<dbReference type="PANTHER" id="PTHR11465">
    <property type="entry name" value="CATALASE"/>
    <property type="match status" value="1"/>
</dbReference>
<dbReference type="PRINTS" id="PR00067">
    <property type="entry name" value="CATALASE"/>
</dbReference>
<evidence type="ECO:0000256" key="8">
    <source>
        <dbReference type="PIRSR" id="PIRSR038928-2"/>
    </source>
</evidence>
<dbReference type="Pfam" id="PF00199">
    <property type="entry name" value="Catalase"/>
    <property type="match status" value="1"/>
</dbReference>
<keyword evidence="6 8" id="KW-0408">Iron</keyword>
<organism evidence="10 11">
    <name type="scientific">Mythimna separata</name>
    <name type="common">Oriental armyworm</name>
    <name type="synonym">Pseudaletia separata</name>
    <dbReference type="NCBI Taxonomy" id="271217"/>
    <lineage>
        <taxon>Eukaryota</taxon>
        <taxon>Metazoa</taxon>
        <taxon>Ecdysozoa</taxon>
        <taxon>Arthropoda</taxon>
        <taxon>Hexapoda</taxon>
        <taxon>Insecta</taxon>
        <taxon>Pterygota</taxon>
        <taxon>Neoptera</taxon>
        <taxon>Endopterygota</taxon>
        <taxon>Lepidoptera</taxon>
        <taxon>Glossata</taxon>
        <taxon>Ditrysia</taxon>
        <taxon>Noctuoidea</taxon>
        <taxon>Noctuidae</taxon>
        <taxon>Noctuinae</taxon>
        <taxon>Hadenini</taxon>
        <taxon>Mythimna</taxon>
    </lineage>
</organism>
<dbReference type="GO" id="GO:0042744">
    <property type="term" value="P:hydrogen peroxide catabolic process"/>
    <property type="evidence" value="ECO:0007669"/>
    <property type="project" value="UniProtKB-KW"/>
</dbReference>
<dbReference type="SUPFAM" id="SSF56634">
    <property type="entry name" value="Heme-dependent catalase-like"/>
    <property type="match status" value="1"/>
</dbReference>
<evidence type="ECO:0000313" key="11">
    <source>
        <dbReference type="Proteomes" id="UP001231518"/>
    </source>
</evidence>